<dbReference type="Gene3D" id="3.40.640.10">
    <property type="entry name" value="Type I PLP-dependent aspartate aminotransferase-like (Major domain)"/>
    <property type="match status" value="1"/>
</dbReference>
<dbReference type="GO" id="GO:0030170">
    <property type="term" value="F:pyridoxal phosphate binding"/>
    <property type="evidence" value="ECO:0007669"/>
    <property type="project" value="InterPro"/>
</dbReference>
<dbReference type="GO" id="GO:0047804">
    <property type="term" value="F:cysteine-S-conjugate beta-lyase activity"/>
    <property type="evidence" value="ECO:0007669"/>
    <property type="project" value="UniProtKB-EC"/>
</dbReference>
<dbReference type="InterPro" id="IPR015422">
    <property type="entry name" value="PyrdxlP-dep_Trfase_small"/>
</dbReference>
<organism evidence="8 10">
    <name type="scientific">Clostridium cochlearium</name>
    <dbReference type="NCBI Taxonomy" id="1494"/>
    <lineage>
        <taxon>Bacteria</taxon>
        <taxon>Bacillati</taxon>
        <taxon>Bacillota</taxon>
        <taxon>Clostridia</taxon>
        <taxon>Eubacteriales</taxon>
        <taxon>Clostridiaceae</taxon>
        <taxon>Clostridium</taxon>
    </lineage>
</organism>
<dbReference type="Proteomes" id="UP000250223">
    <property type="component" value="Unassembled WGS sequence"/>
</dbReference>
<proteinExistence type="inferred from homology"/>
<evidence type="ECO:0000313" key="9">
    <source>
        <dbReference type="Proteomes" id="UP000198811"/>
    </source>
</evidence>
<gene>
    <name evidence="8" type="primary">patB</name>
    <name evidence="8" type="ORF">NCTC13028_02293</name>
    <name evidence="7" type="ORF">SAMN05216497_101215</name>
</gene>
<accession>A0A1G9F7L2</accession>
<dbReference type="AlphaFoldDB" id="A0A1G9F7L2"/>
<dbReference type="EMBL" id="FNGL01000001">
    <property type="protein sequence ID" value="SDK84350.1"/>
    <property type="molecule type" value="Genomic_DNA"/>
</dbReference>
<protein>
    <recommendedName>
        <fullName evidence="2">cysteine-S-conjugate beta-lyase</fullName>
        <ecNumber evidence="2">4.4.1.13</ecNumber>
    </recommendedName>
</protein>
<keyword evidence="8" id="KW-0032">Aminotransferase</keyword>
<keyword evidence="4 8" id="KW-0456">Lyase</keyword>
<reference evidence="7 9" key="1">
    <citation type="submission" date="2016-10" db="EMBL/GenBank/DDBJ databases">
        <authorList>
            <person name="Varghese N."/>
            <person name="Submissions S."/>
        </authorList>
    </citation>
    <scope>NUCLEOTIDE SEQUENCE [LARGE SCALE GENOMIC DNA]</scope>
    <source>
        <strain evidence="7 9">NLAE-zl-C224</strain>
    </source>
</reference>
<evidence type="ECO:0000256" key="2">
    <source>
        <dbReference type="ARBA" id="ARBA00012224"/>
    </source>
</evidence>
<dbReference type="InterPro" id="IPR051798">
    <property type="entry name" value="Class-II_PLP-Dep_Aminotrans"/>
</dbReference>
<evidence type="ECO:0000256" key="1">
    <source>
        <dbReference type="ARBA" id="ARBA00001933"/>
    </source>
</evidence>
<dbReference type="CDD" id="cd00609">
    <property type="entry name" value="AAT_like"/>
    <property type="match status" value="1"/>
</dbReference>
<keyword evidence="9" id="KW-1185">Reference proteome</keyword>
<dbReference type="EC" id="4.4.1.13" evidence="2"/>
<evidence type="ECO:0000256" key="4">
    <source>
        <dbReference type="ARBA" id="ARBA00023239"/>
    </source>
</evidence>
<dbReference type="PANTHER" id="PTHR43525:SF1">
    <property type="entry name" value="PROTEIN MALY"/>
    <property type="match status" value="1"/>
</dbReference>
<dbReference type="GO" id="GO:0008483">
    <property type="term" value="F:transaminase activity"/>
    <property type="evidence" value="ECO:0007669"/>
    <property type="project" value="UniProtKB-KW"/>
</dbReference>
<dbReference type="NCBIfam" id="TIGR04350">
    <property type="entry name" value="C_S_lyase_PatB"/>
    <property type="match status" value="1"/>
</dbReference>
<dbReference type="InterPro" id="IPR004839">
    <property type="entry name" value="Aminotransferase_I/II_large"/>
</dbReference>
<reference evidence="8 10" key="2">
    <citation type="submission" date="2018-06" db="EMBL/GenBank/DDBJ databases">
        <authorList>
            <consortium name="Pathogen Informatics"/>
            <person name="Doyle S."/>
        </authorList>
    </citation>
    <scope>NUCLEOTIDE SEQUENCE [LARGE SCALE GENOMIC DNA]</scope>
    <source>
        <strain evidence="8 10">NCTC13028</strain>
    </source>
</reference>
<dbReference type="Gene3D" id="3.90.1150.10">
    <property type="entry name" value="Aspartate Aminotransferase, domain 1"/>
    <property type="match status" value="1"/>
</dbReference>
<dbReference type="InterPro" id="IPR015421">
    <property type="entry name" value="PyrdxlP-dep_Trfase_major"/>
</dbReference>
<dbReference type="InterPro" id="IPR015424">
    <property type="entry name" value="PyrdxlP-dep_Trfase"/>
</dbReference>
<name>A0A1G9F7L2_CLOCO</name>
<dbReference type="PANTHER" id="PTHR43525">
    <property type="entry name" value="PROTEIN MALY"/>
    <property type="match status" value="1"/>
</dbReference>
<evidence type="ECO:0000256" key="5">
    <source>
        <dbReference type="ARBA" id="ARBA00037974"/>
    </source>
</evidence>
<sequence length="392" mass="45902">MYNFNEIVERKNTSAVKWDKPQILYNRSDIIPMGIADMDFRTAPEIIEAIKNRTEHGVFGYSYLDEEYYNSLINWLDRIHNFKVEEEWVCTAPTIVAAISWMIQSYTEEGDKIIIQPPVYHQFKRCIESNNRIIVNNPLKYENNKYFMDFEDLESKIDSKVKMMILCNPHNPGGRVWKQEELKKLGDICLKHNILMLSDEIHCDLIFKGYKHIPIINVDKKFEDISLICISPTKTFNLAALHVSNVIIPNKDLRDKYLNTVYKNAVEGINVLGIEAMKAAYKHGEGWYRDMLKYVEDNYNFLCNYIEEKIPQLKVTKSEGTYLAWIDFRGLSMNCEQLREFMINEARVLFDEGYVFGKEGEGFQRINLACSRTILKEALDRICMAMKNVNKL</sequence>
<dbReference type="Pfam" id="PF00155">
    <property type="entry name" value="Aminotran_1_2"/>
    <property type="match status" value="1"/>
</dbReference>
<evidence type="ECO:0000313" key="8">
    <source>
        <dbReference type="EMBL" id="SQB36068.1"/>
    </source>
</evidence>
<feature type="domain" description="Aminotransferase class I/classII large" evidence="6">
    <location>
        <begin position="29"/>
        <end position="382"/>
    </location>
</feature>
<dbReference type="OrthoDB" id="9802872at2"/>
<evidence type="ECO:0000313" key="10">
    <source>
        <dbReference type="Proteomes" id="UP000250223"/>
    </source>
</evidence>
<keyword evidence="3" id="KW-0663">Pyridoxal phosphate</keyword>
<comment type="cofactor">
    <cofactor evidence="1">
        <name>pyridoxal 5'-phosphate</name>
        <dbReference type="ChEBI" id="CHEBI:597326"/>
    </cofactor>
</comment>
<dbReference type="Proteomes" id="UP000198811">
    <property type="component" value="Unassembled WGS sequence"/>
</dbReference>
<dbReference type="EMBL" id="UAWC01000026">
    <property type="protein sequence ID" value="SQB36068.1"/>
    <property type="molecule type" value="Genomic_DNA"/>
</dbReference>
<keyword evidence="8" id="KW-0808">Transferase</keyword>
<dbReference type="SUPFAM" id="SSF53383">
    <property type="entry name" value="PLP-dependent transferases"/>
    <property type="match status" value="1"/>
</dbReference>
<dbReference type="RefSeq" id="WP_089863071.1">
    <property type="nucleotide sequence ID" value="NZ_CP173238.1"/>
</dbReference>
<evidence type="ECO:0000313" key="7">
    <source>
        <dbReference type="EMBL" id="SDK84350.1"/>
    </source>
</evidence>
<dbReference type="InterPro" id="IPR027619">
    <property type="entry name" value="C-S_lyase_PatB-like"/>
</dbReference>
<dbReference type="STRING" id="1494.SAMN05216497_101215"/>
<evidence type="ECO:0000256" key="3">
    <source>
        <dbReference type="ARBA" id="ARBA00022898"/>
    </source>
</evidence>
<evidence type="ECO:0000259" key="6">
    <source>
        <dbReference type="Pfam" id="PF00155"/>
    </source>
</evidence>
<comment type="similarity">
    <text evidence="5">Belongs to the class-II pyridoxal-phosphate-dependent aminotransferase family. MalY/PatB cystathionine beta-lyase subfamily.</text>
</comment>